<name>W2SER7_CYPE1</name>
<dbReference type="OrthoDB" id="543156at2759"/>
<dbReference type="SUPFAM" id="SSF52317">
    <property type="entry name" value="Class I glutamine amidotransferase-like"/>
    <property type="match status" value="1"/>
</dbReference>
<evidence type="ECO:0000313" key="2">
    <source>
        <dbReference type="EMBL" id="ETN47231.1"/>
    </source>
</evidence>
<dbReference type="PANTHER" id="PTHR43130">
    <property type="entry name" value="ARAC-FAMILY TRANSCRIPTIONAL REGULATOR"/>
    <property type="match status" value="1"/>
</dbReference>
<protein>
    <recommendedName>
        <fullName evidence="1">DJ-1/PfpI domain-containing protein</fullName>
    </recommendedName>
</protein>
<dbReference type="STRING" id="1220924.W2SER7"/>
<keyword evidence="3" id="KW-1185">Reference proteome</keyword>
<dbReference type="CDD" id="cd03139">
    <property type="entry name" value="GATase1_PfpI_2"/>
    <property type="match status" value="1"/>
</dbReference>
<dbReference type="RefSeq" id="XP_008711943.1">
    <property type="nucleotide sequence ID" value="XM_008713721.1"/>
</dbReference>
<dbReference type="InterPro" id="IPR002818">
    <property type="entry name" value="DJ-1/PfpI"/>
</dbReference>
<accession>W2SER7</accession>
<dbReference type="AlphaFoldDB" id="W2SER7"/>
<gene>
    <name evidence="2" type="ORF">HMPREF1541_01423</name>
</gene>
<dbReference type="GeneID" id="19968762"/>
<reference evidence="2 3" key="1">
    <citation type="submission" date="2013-03" db="EMBL/GenBank/DDBJ databases">
        <title>The Genome Sequence of Phialophora europaea CBS 101466.</title>
        <authorList>
            <consortium name="The Broad Institute Genomics Platform"/>
            <person name="Cuomo C."/>
            <person name="de Hoog S."/>
            <person name="Gorbushina A."/>
            <person name="Walker B."/>
            <person name="Young S.K."/>
            <person name="Zeng Q."/>
            <person name="Gargeya S."/>
            <person name="Fitzgerald M."/>
            <person name="Haas B."/>
            <person name="Abouelleil A."/>
            <person name="Allen A.W."/>
            <person name="Alvarado L."/>
            <person name="Arachchi H.M."/>
            <person name="Berlin A.M."/>
            <person name="Chapman S.B."/>
            <person name="Gainer-Dewar J."/>
            <person name="Goldberg J."/>
            <person name="Griggs A."/>
            <person name="Gujja S."/>
            <person name="Hansen M."/>
            <person name="Howarth C."/>
            <person name="Imamovic A."/>
            <person name="Ireland A."/>
            <person name="Larimer J."/>
            <person name="McCowan C."/>
            <person name="Murphy C."/>
            <person name="Pearson M."/>
            <person name="Poon T.W."/>
            <person name="Priest M."/>
            <person name="Roberts A."/>
            <person name="Saif S."/>
            <person name="Shea T."/>
            <person name="Sisk P."/>
            <person name="Sykes S."/>
            <person name="Wortman J."/>
            <person name="Nusbaum C."/>
            <person name="Birren B."/>
        </authorList>
    </citation>
    <scope>NUCLEOTIDE SEQUENCE [LARGE SCALE GENOMIC DNA]</scope>
    <source>
        <strain evidence="2 3">CBS 101466</strain>
    </source>
</reference>
<dbReference type="eggNOG" id="ENOG502S46I">
    <property type="taxonomic scope" value="Eukaryota"/>
</dbReference>
<proteinExistence type="predicted"/>
<dbReference type="Gene3D" id="3.40.50.880">
    <property type="match status" value="1"/>
</dbReference>
<dbReference type="PANTHER" id="PTHR43130:SF15">
    <property type="entry name" value="THIJ_PFPI FAMILY PROTEIN (AFU_ORTHOLOGUE AFUA_5G14240)"/>
    <property type="match status" value="1"/>
</dbReference>
<feature type="domain" description="DJ-1/PfpI" evidence="1">
    <location>
        <begin position="11"/>
        <end position="202"/>
    </location>
</feature>
<evidence type="ECO:0000313" key="3">
    <source>
        <dbReference type="Proteomes" id="UP000030752"/>
    </source>
</evidence>
<dbReference type="InterPro" id="IPR052158">
    <property type="entry name" value="INH-QAR"/>
</dbReference>
<dbReference type="InterPro" id="IPR029062">
    <property type="entry name" value="Class_I_gatase-like"/>
</dbReference>
<evidence type="ECO:0000259" key="1">
    <source>
        <dbReference type="Pfam" id="PF01965"/>
    </source>
</evidence>
<sequence>MADDKDVPLKFALLVFPQFEPLDAFGPTEAIHGLSRWPTFPYRDQIELTIIGPSLDPVSTGPILEDPKPFNSRIAQTIVPTHTFDNPPEGIDVLIVPGGFGAGPYTFSGFKPNVDPEIQFIREWYPKIKHLLTVCTGAGIAARAGVLDGQQATTNKVAWSTQTPLGPKTHWVAKARWVVSDGGKLWTASGVSAGMDGFLALVDQIYGKDERGMSYADAVSDGMEYSRIKDSGDDPFAVKNSVQDVFPQA</sequence>
<dbReference type="Pfam" id="PF01965">
    <property type="entry name" value="DJ-1_PfpI"/>
    <property type="match status" value="1"/>
</dbReference>
<dbReference type="HOGENOM" id="CLU_000445_44_8_1"/>
<dbReference type="EMBL" id="KB822711">
    <property type="protein sequence ID" value="ETN47231.1"/>
    <property type="molecule type" value="Genomic_DNA"/>
</dbReference>
<dbReference type="VEuPathDB" id="FungiDB:HMPREF1541_01423"/>
<organism evidence="2 3">
    <name type="scientific">Cyphellophora europaea (strain CBS 101466)</name>
    <name type="common">Phialophora europaea</name>
    <dbReference type="NCBI Taxonomy" id="1220924"/>
    <lineage>
        <taxon>Eukaryota</taxon>
        <taxon>Fungi</taxon>
        <taxon>Dikarya</taxon>
        <taxon>Ascomycota</taxon>
        <taxon>Pezizomycotina</taxon>
        <taxon>Eurotiomycetes</taxon>
        <taxon>Chaetothyriomycetidae</taxon>
        <taxon>Chaetothyriales</taxon>
        <taxon>Cyphellophoraceae</taxon>
        <taxon>Cyphellophora</taxon>
    </lineage>
</organism>
<dbReference type="InParanoid" id="W2SER7"/>
<dbReference type="Proteomes" id="UP000030752">
    <property type="component" value="Unassembled WGS sequence"/>
</dbReference>